<dbReference type="RefSeq" id="WP_167749315.1">
    <property type="nucleotide sequence ID" value="NZ_CP039734.2"/>
</dbReference>
<proteinExistence type="predicted"/>
<keyword evidence="1" id="KW-0732">Signal</keyword>
<evidence type="ECO:0000313" key="3">
    <source>
        <dbReference type="Proteomes" id="UP000502831"/>
    </source>
</evidence>
<dbReference type="AlphaFoldDB" id="A0A6G9VRH5"/>
<organism evidence="2 3">
    <name type="scientific">Sulfurospirillum diekertiae</name>
    <dbReference type="NCBI Taxonomy" id="1854492"/>
    <lineage>
        <taxon>Bacteria</taxon>
        <taxon>Pseudomonadati</taxon>
        <taxon>Campylobacterota</taxon>
        <taxon>Epsilonproteobacteria</taxon>
        <taxon>Campylobacterales</taxon>
        <taxon>Sulfurospirillaceae</taxon>
        <taxon>Sulfurospirillum</taxon>
    </lineage>
</organism>
<dbReference type="SUPFAM" id="SSF56925">
    <property type="entry name" value="OMPA-like"/>
    <property type="match status" value="1"/>
</dbReference>
<dbReference type="InterPro" id="IPR027385">
    <property type="entry name" value="Beta-barrel_OMP"/>
</dbReference>
<gene>
    <name evidence="2" type="ORF">FA584_03035</name>
</gene>
<reference evidence="2 3" key="1">
    <citation type="journal article" date="2017" name="Environ. Sci. Technol.">
        <title>Organohalide Respiration with Chlorinated Ethenes under Low pH Conditions.</title>
        <authorList>
            <person name="Yang Y."/>
            <person name="Capiro N.L."/>
            <person name="Marcet T.F."/>
            <person name="Yan J."/>
            <person name="Pennell K.D."/>
            <person name="Loffler F.E."/>
        </authorList>
    </citation>
    <scope>NUCLEOTIDE SEQUENCE [LARGE SCALE GENOMIC DNA]</scope>
    <source>
        <strain evidence="2 3">ACSDCE</strain>
    </source>
</reference>
<dbReference type="InterPro" id="IPR011250">
    <property type="entry name" value="OMP/PagP_B-barrel"/>
</dbReference>
<dbReference type="EMBL" id="CP039734">
    <property type="protein sequence ID" value="QIR75237.1"/>
    <property type="molecule type" value="Genomic_DNA"/>
</dbReference>
<dbReference type="Gene3D" id="2.40.160.20">
    <property type="match status" value="1"/>
</dbReference>
<dbReference type="Proteomes" id="UP000502831">
    <property type="component" value="Chromosome"/>
</dbReference>
<evidence type="ECO:0000256" key="1">
    <source>
        <dbReference type="ARBA" id="ARBA00022729"/>
    </source>
</evidence>
<sequence>MTFIQRFLVGGVAIATFSSPIFAEDFYYDLHVGLSHLSINDGGDGANYTIGYGVNRIFDNKVFFGVSFDLETATISDTHIYGLNGDLKLGYNIWDKLNVYAIGGYKLQDLDGTSGYGLGYGAGMEYPITQHIITAIEYKTYHMSRSDYKDYDFDTIGLNLKYRF</sequence>
<protein>
    <submittedName>
        <fullName evidence="2">Outer membrane beta-barrel protein</fullName>
    </submittedName>
</protein>
<name>A0A6G9VRH5_9BACT</name>
<accession>A0A6G9VRH5</accession>
<evidence type="ECO:0000313" key="2">
    <source>
        <dbReference type="EMBL" id="QIR75237.1"/>
    </source>
</evidence>
<dbReference type="Pfam" id="PF13505">
    <property type="entry name" value="OMP_b-brl"/>
    <property type="match status" value="1"/>
</dbReference>